<protein>
    <submittedName>
        <fullName evidence="2">Unannotated protein</fullName>
    </submittedName>
</protein>
<keyword evidence="1" id="KW-0812">Transmembrane</keyword>
<sequence length="149" mass="15008">MSDENLNELLAKRAPKKRSKFTTALIGILILLVGVFIGIPLGKGAGSSSTVMPVLTNQAAPAIGSSAGRPTAGMVKHVAGDILTLQSASGADVAVRITDTTKITTPEEITVNELEIGSKVLVLGEQGDDGVITAQLVSEGAGLGTAMGG</sequence>
<dbReference type="AlphaFoldDB" id="A0A6J7ADK1"/>
<keyword evidence="1" id="KW-0472">Membrane</keyword>
<name>A0A6J7ADK1_9ZZZZ</name>
<organism evidence="2">
    <name type="scientific">freshwater metagenome</name>
    <dbReference type="NCBI Taxonomy" id="449393"/>
    <lineage>
        <taxon>unclassified sequences</taxon>
        <taxon>metagenomes</taxon>
        <taxon>ecological metagenomes</taxon>
    </lineage>
</organism>
<keyword evidence="1" id="KW-1133">Transmembrane helix</keyword>
<dbReference type="EMBL" id="CAFABK010000036">
    <property type="protein sequence ID" value="CAB4830966.1"/>
    <property type="molecule type" value="Genomic_DNA"/>
</dbReference>
<accession>A0A6J7ADK1</accession>
<gene>
    <name evidence="2" type="ORF">UFOPK3204_00924</name>
</gene>
<evidence type="ECO:0000313" key="2">
    <source>
        <dbReference type="EMBL" id="CAB4830966.1"/>
    </source>
</evidence>
<feature type="transmembrane region" description="Helical" evidence="1">
    <location>
        <begin position="21"/>
        <end position="42"/>
    </location>
</feature>
<proteinExistence type="predicted"/>
<evidence type="ECO:0000256" key="1">
    <source>
        <dbReference type="SAM" id="Phobius"/>
    </source>
</evidence>
<reference evidence="2" key="1">
    <citation type="submission" date="2020-05" db="EMBL/GenBank/DDBJ databases">
        <authorList>
            <person name="Chiriac C."/>
            <person name="Salcher M."/>
            <person name="Ghai R."/>
            <person name="Kavagutti S V."/>
        </authorList>
    </citation>
    <scope>NUCLEOTIDE SEQUENCE</scope>
</reference>